<dbReference type="SMART" id="SM00895">
    <property type="entry name" value="FCD"/>
    <property type="match status" value="1"/>
</dbReference>
<dbReference type="EMBL" id="JAGINP010000012">
    <property type="protein sequence ID" value="MBP2293640.1"/>
    <property type="molecule type" value="Genomic_DNA"/>
</dbReference>
<dbReference type="Gene3D" id="1.10.10.10">
    <property type="entry name" value="Winged helix-like DNA-binding domain superfamily/Winged helix DNA-binding domain"/>
    <property type="match status" value="1"/>
</dbReference>
<dbReference type="GO" id="GO:0003677">
    <property type="term" value="F:DNA binding"/>
    <property type="evidence" value="ECO:0007669"/>
    <property type="project" value="UniProtKB-KW"/>
</dbReference>
<dbReference type="RefSeq" id="WP_209767571.1">
    <property type="nucleotide sequence ID" value="NZ_JAGINP010000012.1"/>
</dbReference>
<dbReference type="CDD" id="cd07377">
    <property type="entry name" value="WHTH_GntR"/>
    <property type="match status" value="1"/>
</dbReference>
<evidence type="ECO:0000256" key="3">
    <source>
        <dbReference type="ARBA" id="ARBA00023163"/>
    </source>
</evidence>
<gene>
    <name evidence="6" type="ORF">J2851_003424</name>
</gene>
<evidence type="ECO:0000256" key="2">
    <source>
        <dbReference type="ARBA" id="ARBA00023125"/>
    </source>
</evidence>
<evidence type="ECO:0000313" key="6">
    <source>
        <dbReference type="EMBL" id="MBP2293640.1"/>
    </source>
</evidence>
<keyword evidence="3" id="KW-0804">Transcription</keyword>
<dbReference type="InterPro" id="IPR008920">
    <property type="entry name" value="TF_FadR/GntR_C"/>
</dbReference>
<dbReference type="SUPFAM" id="SSF48008">
    <property type="entry name" value="GntR ligand-binding domain-like"/>
    <property type="match status" value="1"/>
</dbReference>
<dbReference type="Gene3D" id="1.20.120.530">
    <property type="entry name" value="GntR ligand-binding domain-like"/>
    <property type="match status" value="1"/>
</dbReference>
<dbReference type="InterPro" id="IPR036390">
    <property type="entry name" value="WH_DNA-bd_sf"/>
</dbReference>
<dbReference type="InterPro" id="IPR011711">
    <property type="entry name" value="GntR_C"/>
</dbReference>
<sequence length="256" mass="28608">MYDSDNTARRWELDPDTVEDDGESWRLPEQRSLPDIVAERIIQAIRSGELKPGDRIVEVALAKRLGVSRAPLREALKTLGARGLVESWRNRGTFVTSLSNENAVQVIMMRANLEGFAARIVASTLTDAMLADLEARTREMERVGKSGDAMAYRNLDWGFHERLCILAGNEYLLGAWRSISSLVWLFLLSHPDHERAVPRVINNHELMLAALASRDPDVAERTFRGVILRSGFRRYGMEIPPAFTAIVAALPDGTAP</sequence>
<feature type="compositionally biased region" description="Basic and acidic residues" evidence="4">
    <location>
        <begin position="1"/>
        <end position="13"/>
    </location>
</feature>
<dbReference type="InterPro" id="IPR036388">
    <property type="entry name" value="WH-like_DNA-bd_sf"/>
</dbReference>
<dbReference type="SMART" id="SM00345">
    <property type="entry name" value="HTH_GNTR"/>
    <property type="match status" value="1"/>
</dbReference>
<dbReference type="Pfam" id="PF07729">
    <property type="entry name" value="FCD"/>
    <property type="match status" value="1"/>
</dbReference>
<dbReference type="PANTHER" id="PTHR43537">
    <property type="entry name" value="TRANSCRIPTIONAL REGULATOR, GNTR FAMILY"/>
    <property type="match status" value="1"/>
</dbReference>
<accession>A0ABS4SM43</accession>
<dbReference type="InterPro" id="IPR000524">
    <property type="entry name" value="Tscrpt_reg_HTH_GntR"/>
</dbReference>
<evidence type="ECO:0000259" key="5">
    <source>
        <dbReference type="PROSITE" id="PS50949"/>
    </source>
</evidence>
<organism evidence="6 7">
    <name type="scientific">Azospirillum rugosum</name>
    <dbReference type="NCBI Taxonomy" id="416170"/>
    <lineage>
        <taxon>Bacteria</taxon>
        <taxon>Pseudomonadati</taxon>
        <taxon>Pseudomonadota</taxon>
        <taxon>Alphaproteobacteria</taxon>
        <taxon>Rhodospirillales</taxon>
        <taxon>Azospirillaceae</taxon>
        <taxon>Azospirillum</taxon>
    </lineage>
</organism>
<keyword evidence="1" id="KW-0805">Transcription regulation</keyword>
<name>A0ABS4SM43_9PROT</name>
<keyword evidence="2 6" id="KW-0238">DNA-binding</keyword>
<feature type="domain" description="HTH gntR-type" evidence="5">
    <location>
        <begin position="31"/>
        <end position="98"/>
    </location>
</feature>
<proteinExistence type="predicted"/>
<reference evidence="6 7" key="1">
    <citation type="submission" date="2021-03" db="EMBL/GenBank/DDBJ databases">
        <title>Genomic Encyclopedia of Type Strains, Phase III (KMG-III): the genomes of soil and plant-associated and newly described type strains.</title>
        <authorList>
            <person name="Whitman W."/>
        </authorList>
    </citation>
    <scope>NUCLEOTIDE SEQUENCE [LARGE SCALE GENOMIC DNA]</scope>
    <source>
        <strain evidence="6 7">IMMIB AFH-6</strain>
    </source>
</reference>
<evidence type="ECO:0000313" key="7">
    <source>
        <dbReference type="Proteomes" id="UP000781958"/>
    </source>
</evidence>
<dbReference type="SUPFAM" id="SSF46785">
    <property type="entry name" value="Winged helix' DNA-binding domain"/>
    <property type="match status" value="1"/>
</dbReference>
<protein>
    <submittedName>
        <fullName evidence="6">DNA-binding GntR family transcriptional regulator</fullName>
    </submittedName>
</protein>
<dbReference type="PROSITE" id="PS50949">
    <property type="entry name" value="HTH_GNTR"/>
    <property type="match status" value="1"/>
</dbReference>
<dbReference type="Proteomes" id="UP000781958">
    <property type="component" value="Unassembled WGS sequence"/>
</dbReference>
<keyword evidence="7" id="KW-1185">Reference proteome</keyword>
<dbReference type="Pfam" id="PF00392">
    <property type="entry name" value="GntR"/>
    <property type="match status" value="1"/>
</dbReference>
<feature type="region of interest" description="Disordered" evidence="4">
    <location>
        <begin position="1"/>
        <end position="25"/>
    </location>
</feature>
<evidence type="ECO:0000256" key="1">
    <source>
        <dbReference type="ARBA" id="ARBA00023015"/>
    </source>
</evidence>
<comment type="caution">
    <text evidence="6">The sequence shown here is derived from an EMBL/GenBank/DDBJ whole genome shotgun (WGS) entry which is preliminary data.</text>
</comment>
<dbReference type="PANTHER" id="PTHR43537:SF45">
    <property type="entry name" value="GNTR FAMILY REGULATORY PROTEIN"/>
    <property type="match status" value="1"/>
</dbReference>
<evidence type="ECO:0000256" key="4">
    <source>
        <dbReference type="SAM" id="MobiDB-lite"/>
    </source>
</evidence>